<dbReference type="AlphaFoldDB" id="A0A091CX28"/>
<dbReference type="GO" id="GO:0005615">
    <property type="term" value="C:extracellular space"/>
    <property type="evidence" value="ECO:0007669"/>
    <property type="project" value="TreeGrafter"/>
</dbReference>
<dbReference type="PANTHER" id="PTHR11430:SF65">
    <property type="entry name" value="ODORANT-BINDING PROTEIN 1A-RELATED"/>
    <property type="match status" value="1"/>
</dbReference>
<dbReference type="InterPro" id="IPR000566">
    <property type="entry name" value="Lipocln_cytosolic_FA-bd_dom"/>
</dbReference>
<organism evidence="5 6">
    <name type="scientific">Fukomys damarensis</name>
    <name type="common">Damaraland mole rat</name>
    <name type="synonym">Cryptomys damarensis</name>
    <dbReference type="NCBI Taxonomy" id="885580"/>
    <lineage>
        <taxon>Eukaryota</taxon>
        <taxon>Metazoa</taxon>
        <taxon>Chordata</taxon>
        <taxon>Craniata</taxon>
        <taxon>Vertebrata</taxon>
        <taxon>Euteleostomi</taxon>
        <taxon>Mammalia</taxon>
        <taxon>Eutheria</taxon>
        <taxon>Euarchontoglires</taxon>
        <taxon>Glires</taxon>
        <taxon>Rodentia</taxon>
        <taxon>Hystricomorpha</taxon>
        <taxon>Bathyergidae</taxon>
        <taxon>Fukomys</taxon>
    </lineage>
</organism>
<comment type="subcellular location">
    <subcellularLocation>
        <location evidence="1">Secreted</location>
    </subcellularLocation>
</comment>
<gene>
    <name evidence="5" type="ORF">H920_15856</name>
</gene>
<evidence type="ECO:0000313" key="6">
    <source>
        <dbReference type="Proteomes" id="UP000028990"/>
    </source>
</evidence>
<dbReference type="GO" id="GO:0005549">
    <property type="term" value="F:odorant binding"/>
    <property type="evidence" value="ECO:0007669"/>
    <property type="project" value="TreeGrafter"/>
</dbReference>
<feature type="domain" description="Lipocalin/cytosolic fatty-acid binding" evidence="4">
    <location>
        <begin position="15"/>
        <end position="149"/>
    </location>
</feature>
<dbReference type="eggNOG" id="ENOG502TDZD">
    <property type="taxonomic scope" value="Eukaryota"/>
</dbReference>
<evidence type="ECO:0000313" key="5">
    <source>
        <dbReference type="EMBL" id="KFO22773.1"/>
    </source>
</evidence>
<dbReference type="GO" id="GO:0036094">
    <property type="term" value="F:small molecule binding"/>
    <property type="evidence" value="ECO:0007669"/>
    <property type="project" value="InterPro"/>
</dbReference>
<keyword evidence="6" id="KW-1185">Reference proteome</keyword>
<feature type="non-terminal residue" evidence="5">
    <location>
        <position position="1"/>
    </location>
</feature>
<reference evidence="5 6" key="1">
    <citation type="submission" date="2013-11" db="EMBL/GenBank/DDBJ databases">
        <title>The Damaraland mole rat (Fukomys damarensis) genome and evolution of African mole rats.</title>
        <authorList>
            <person name="Gladyshev V.N."/>
            <person name="Fang X."/>
        </authorList>
    </citation>
    <scope>NUCLEOTIDE SEQUENCE [LARGE SCALE GENOMIC DNA]</scope>
    <source>
        <tissue evidence="5">Liver</tissue>
    </source>
</reference>
<evidence type="ECO:0000256" key="1">
    <source>
        <dbReference type="ARBA" id="ARBA00004613"/>
    </source>
</evidence>
<evidence type="ECO:0000256" key="3">
    <source>
        <dbReference type="ARBA" id="ARBA00022525"/>
    </source>
</evidence>
<name>A0A091CX28_FUKDA</name>
<dbReference type="InterPro" id="IPR012674">
    <property type="entry name" value="Calycin"/>
</dbReference>
<dbReference type="EMBL" id="KN123950">
    <property type="protein sequence ID" value="KFO22773.1"/>
    <property type="molecule type" value="Genomic_DNA"/>
</dbReference>
<dbReference type="PANTHER" id="PTHR11430">
    <property type="entry name" value="LIPOCALIN"/>
    <property type="match status" value="1"/>
</dbReference>
<comment type="similarity">
    <text evidence="2">Belongs to the calycin superfamily. Lipocalin family.</text>
</comment>
<dbReference type="InterPro" id="IPR002345">
    <property type="entry name" value="Lipocalin"/>
</dbReference>
<dbReference type="Gene3D" id="2.40.128.20">
    <property type="match status" value="1"/>
</dbReference>
<keyword evidence="3" id="KW-0964">Secreted</keyword>
<dbReference type="Pfam" id="PF00061">
    <property type="entry name" value="Lipocalin"/>
    <property type="match status" value="1"/>
</dbReference>
<dbReference type="InterPro" id="IPR002448">
    <property type="entry name" value="OBP-like"/>
</dbReference>
<proteinExistence type="inferred from homology"/>
<dbReference type="Proteomes" id="UP000028990">
    <property type="component" value="Unassembled WGS sequence"/>
</dbReference>
<sequence>STNLPSVNLPLQIDGNWRSMYLAADNVEKIEEGGELRNYVRQIECQDECRNISVRFYAKKNGVCQEFTVVGVRDEASGDYFTEYLGENYFSIEYNTENIIIFHSTNVDEAGTTTNVILATGKSALLKVQELQKFARVVQDYGIPKQNIRPVILTGRVTTLSPMIAKLTGNEIILSVSLSLELLFQNSCFHQSAVASVFNSLNNSNHHACLFFSFSDTCPE</sequence>
<accession>A0A091CX28</accession>
<evidence type="ECO:0000259" key="4">
    <source>
        <dbReference type="Pfam" id="PF00061"/>
    </source>
</evidence>
<evidence type="ECO:0000256" key="2">
    <source>
        <dbReference type="ARBA" id="ARBA00006889"/>
    </source>
</evidence>
<protein>
    <submittedName>
        <fullName evidence="5">Odorant-binding protein</fullName>
    </submittedName>
</protein>
<dbReference type="SUPFAM" id="SSF50814">
    <property type="entry name" value="Lipocalins"/>
    <property type="match status" value="1"/>
</dbReference>
<dbReference type="PRINTS" id="PR01173">
    <property type="entry name" value="ODORANTBNDNG"/>
</dbReference>